<proteinExistence type="predicted"/>
<dbReference type="KEGG" id="eiv:EIN_097930"/>
<dbReference type="EMBL" id="KB206860">
    <property type="protein sequence ID" value="ELP87506.1"/>
    <property type="molecule type" value="Genomic_DNA"/>
</dbReference>
<dbReference type="PANTHER" id="PTHR13318">
    <property type="entry name" value="PARTNER OF PAIRED, ISOFORM B-RELATED"/>
    <property type="match status" value="1"/>
</dbReference>
<dbReference type="SUPFAM" id="SSF81383">
    <property type="entry name" value="F-box domain"/>
    <property type="match status" value="1"/>
</dbReference>
<dbReference type="AlphaFoldDB" id="A0A0A1U6Q3"/>
<dbReference type="Gene3D" id="1.20.1280.50">
    <property type="match status" value="1"/>
</dbReference>
<dbReference type="GO" id="GO:0031146">
    <property type="term" value="P:SCF-dependent proteasomal ubiquitin-dependent protein catabolic process"/>
    <property type="evidence" value="ECO:0007669"/>
    <property type="project" value="TreeGrafter"/>
</dbReference>
<dbReference type="Gene3D" id="3.80.10.10">
    <property type="entry name" value="Ribonuclease Inhibitor"/>
    <property type="match status" value="2"/>
</dbReference>
<evidence type="ECO:0000313" key="3">
    <source>
        <dbReference type="Proteomes" id="UP000014680"/>
    </source>
</evidence>
<gene>
    <name evidence="2" type="ORF">EIN_097930</name>
</gene>
<name>A0A0A1U6Q3_ENTIV</name>
<feature type="domain" description="F-box" evidence="1">
    <location>
        <begin position="9"/>
        <end position="51"/>
    </location>
</feature>
<dbReference type="InterPro" id="IPR036047">
    <property type="entry name" value="F-box-like_dom_sf"/>
</dbReference>
<evidence type="ECO:0000259" key="1">
    <source>
        <dbReference type="SMART" id="SM00256"/>
    </source>
</evidence>
<dbReference type="VEuPathDB" id="AmoebaDB:EIN_097930"/>
<accession>A0A0A1U6Q3</accession>
<dbReference type="SMART" id="SM00367">
    <property type="entry name" value="LRR_CC"/>
    <property type="match status" value="4"/>
</dbReference>
<sequence length="415" mass="47285">MAIINSQTLPIAHMHLTEIFKRLDFENLLSCRLVCKRWKEILFFFPLKHTLFTKNSIGKIFPFMFDVTINEISVSLITSLDTTLWLKNISIRHITQKSCDLLGKMNLNLVTTLELYFSNSTYLNVNNMQSLKRLSLYDFPALQDDGFICVNPTLRELKLSSIPFLAFKKVKHITPYLKRLELTNTPLVNKNTFSQFTRFVQLKHLSINDNEELTDNALQGTLQNANIIEMTISDCPLLHGKCLSTFPPLEKLNLTFNRALDFNCIETYNFLEKLTSLDLFGSSVSRLPEMPKLKRLSIGYTEVKTSMVSKLQTLKSLDVTYLKLTDEMLDGIAAIKGIITLNLSFNTSLSDIGLQKIINNCTKLQGINLARCTLLTSHTLSTLTKITSLKCCVLPNFLKVNADRIWNSLAYSDIE</sequence>
<dbReference type="GeneID" id="14886291"/>
<dbReference type="OMA" id="SECFEIG"/>
<dbReference type="SMART" id="SM00256">
    <property type="entry name" value="FBOX"/>
    <property type="match status" value="1"/>
</dbReference>
<dbReference type="OrthoDB" id="550575at2759"/>
<dbReference type="InterPro" id="IPR001810">
    <property type="entry name" value="F-box_dom"/>
</dbReference>
<dbReference type="RefSeq" id="XP_004254277.1">
    <property type="nucleotide sequence ID" value="XM_004254229.1"/>
</dbReference>
<dbReference type="InterPro" id="IPR006553">
    <property type="entry name" value="Leu-rich_rpt_Cys-con_subtyp"/>
</dbReference>
<protein>
    <submittedName>
        <fullName evidence="2">F-box/leucine rich repeat protein, putative</fullName>
    </submittedName>
</protein>
<organism evidence="2 3">
    <name type="scientific">Entamoeba invadens IP1</name>
    <dbReference type="NCBI Taxonomy" id="370355"/>
    <lineage>
        <taxon>Eukaryota</taxon>
        <taxon>Amoebozoa</taxon>
        <taxon>Evosea</taxon>
        <taxon>Archamoebae</taxon>
        <taxon>Mastigamoebida</taxon>
        <taxon>Entamoebidae</taxon>
        <taxon>Entamoeba</taxon>
    </lineage>
</organism>
<reference evidence="2 3" key="1">
    <citation type="submission" date="2012-10" db="EMBL/GenBank/DDBJ databases">
        <authorList>
            <person name="Zafar N."/>
            <person name="Inman J."/>
            <person name="Hall N."/>
            <person name="Lorenzi H."/>
            <person name="Caler E."/>
        </authorList>
    </citation>
    <scope>NUCLEOTIDE SEQUENCE [LARGE SCALE GENOMIC DNA]</scope>
    <source>
        <strain evidence="2 3">IP1</strain>
    </source>
</reference>
<dbReference type="SUPFAM" id="SSF52047">
    <property type="entry name" value="RNI-like"/>
    <property type="match status" value="1"/>
</dbReference>
<evidence type="ECO:0000313" key="2">
    <source>
        <dbReference type="EMBL" id="ELP87506.1"/>
    </source>
</evidence>
<keyword evidence="3" id="KW-1185">Reference proteome</keyword>
<dbReference type="Proteomes" id="UP000014680">
    <property type="component" value="Unassembled WGS sequence"/>
</dbReference>
<dbReference type="InterPro" id="IPR032675">
    <property type="entry name" value="LRR_dom_sf"/>
</dbReference>
<dbReference type="GO" id="GO:0019005">
    <property type="term" value="C:SCF ubiquitin ligase complex"/>
    <property type="evidence" value="ECO:0007669"/>
    <property type="project" value="TreeGrafter"/>
</dbReference>
<dbReference type="CDD" id="cd09917">
    <property type="entry name" value="F-box_SF"/>
    <property type="match status" value="1"/>
</dbReference>
<dbReference type="Pfam" id="PF00646">
    <property type="entry name" value="F-box"/>
    <property type="match status" value="1"/>
</dbReference>